<dbReference type="Pfam" id="PF02014">
    <property type="entry name" value="Reeler"/>
    <property type="match status" value="1"/>
</dbReference>
<keyword evidence="4" id="KW-0929">Antimicrobial</keyword>
<dbReference type="InterPro" id="IPR002861">
    <property type="entry name" value="Reeler_dom"/>
</dbReference>
<evidence type="ECO:0000256" key="1">
    <source>
        <dbReference type="ARBA" id="ARBA00004613"/>
    </source>
</evidence>
<feature type="region of interest" description="Disordered" evidence="9">
    <location>
        <begin position="175"/>
        <end position="261"/>
    </location>
</feature>
<comment type="subcellular location">
    <subcellularLocation>
        <location evidence="1">Secreted</location>
    </subcellularLocation>
</comment>
<keyword evidence="6" id="KW-0732">Signal</keyword>
<dbReference type="PANTHER" id="PTHR45828:SF9">
    <property type="entry name" value="CELL WALL INTEGRITY AND STRESS RESPONSE COMPONENT 4-LIKE-RELATED"/>
    <property type="match status" value="1"/>
</dbReference>
<evidence type="ECO:0000256" key="6">
    <source>
        <dbReference type="ARBA" id="ARBA00022729"/>
    </source>
</evidence>
<sequence>MVLDIVYKYFKMWLWILIGLNIITKVHGFANGKFPQSCESMLPQHSNRGTPIHPQNSEPPFEMIVSLIKGDTITVSLQSKQSTMFRGFMLEARQKGNHLVGKFIMLEPENTRLLTCNNLADTAVSQKNNKNKNKIQVNWVPQGEDVDIMDNITFRATFLERFGTFWEPMDLNVTLTSPTTPSPTPSTTTSTTMLSTTPSTTQPSTTTPSTTPNTTQPGTTTPSTTQSRTTTQSTTPSTTVLKSTSDSDTTKPSTAETSMTTKDQINVNQSQEATIVWMNFDCFLVVVMTELPNILVTTLRNSPLSCCLNKVLKILCSLLCAAVEITAVVLFCLADTIKVTLVALVCVAIVFNFIKLVIVCLPIGPSHELKEICDLTVNVCSVIHVIFTTAVVFVGVLEMDNCRNTNEDSWLLKVMVAYTIWIVLFLIWVSVNSIQSKAILGRTQIESQRHGKRWRQQGNMKLSAAEVMVTAVSVILIVGNLSFVVAVTVGIFRCLEM</sequence>
<reference evidence="12 13" key="1">
    <citation type="submission" date="2019-06" db="EMBL/GenBank/DDBJ databases">
        <title>A chromosome-scale genome assembly of the European perch, Perca fluviatilis.</title>
        <authorList>
            <person name="Roques C."/>
            <person name="Zahm M."/>
            <person name="Cabau C."/>
            <person name="Klopp C."/>
            <person name="Bouchez O."/>
            <person name="Donnadieu C."/>
            <person name="Kuhl H."/>
            <person name="Gislard M."/>
            <person name="Guendouz S."/>
            <person name="Journot L."/>
            <person name="Haffray P."/>
            <person name="Bestin A."/>
            <person name="Morvezen R."/>
            <person name="Feron R."/>
            <person name="Wen M."/>
            <person name="Jouanno E."/>
            <person name="Herpin A."/>
            <person name="Schartl M."/>
            <person name="Postlethwait J."/>
            <person name="Schaerlinger B."/>
            <person name="Chardard D."/>
            <person name="Lecocq T."/>
            <person name="Poncet C."/>
            <person name="Jaffrelo L."/>
            <person name="Lampietro C."/>
            <person name="Guiguen Y."/>
        </authorList>
    </citation>
    <scope>NUCLEOTIDE SEQUENCE [LARGE SCALE GENOMIC DNA]</scope>
    <source>
        <tissue evidence="12">Blood</tissue>
    </source>
</reference>
<keyword evidence="10" id="KW-0812">Transmembrane</keyword>
<dbReference type="CDD" id="cd08544">
    <property type="entry name" value="Reeler"/>
    <property type="match status" value="1"/>
</dbReference>
<keyword evidence="7" id="KW-0391">Immunity</keyword>
<evidence type="ECO:0000313" key="12">
    <source>
        <dbReference type="EMBL" id="KAF1385785.1"/>
    </source>
</evidence>
<accession>A0A6A5F605</accession>
<feature type="transmembrane region" description="Helical" evidence="10">
    <location>
        <begin position="341"/>
        <end position="364"/>
    </location>
</feature>
<dbReference type="GO" id="GO:0042742">
    <property type="term" value="P:defense response to bacterium"/>
    <property type="evidence" value="ECO:0007669"/>
    <property type="project" value="UniProtKB-KW"/>
</dbReference>
<proteinExistence type="inferred from homology"/>
<protein>
    <recommendedName>
        <fullName evidence="11">Reelin domain-containing protein</fullName>
    </recommendedName>
</protein>
<keyword evidence="13" id="KW-1185">Reference proteome</keyword>
<evidence type="ECO:0000256" key="9">
    <source>
        <dbReference type="SAM" id="MobiDB-lite"/>
    </source>
</evidence>
<feature type="transmembrane region" description="Helical" evidence="10">
    <location>
        <begin position="376"/>
        <end position="398"/>
    </location>
</feature>
<gene>
    <name evidence="12" type="ORF">PFLUV_G00111380</name>
</gene>
<dbReference type="GO" id="GO:0045087">
    <property type="term" value="P:innate immune response"/>
    <property type="evidence" value="ECO:0007669"/>
    <property type="project" value="UniProtKB-KW"/>
</dbReference>
<evidence type="ECO:0000256" key="7">
    <source>
        <dbReference type="ARBA" id="ARBA00022859"/>
    </source>
</evidence>
<evidence type="ECO:0000259" key="11">
    <source>
        <dbReference type="PROSITE" id="PS51019"/>
    </source>
</evidence>
<feature type="domain" description="Reelin" evidence="11">
    <location>
        <begin position="23"/>
        <end position="192"/>
    </location>
</feature>
<dbReference type="InterPro" id="IPR051237">
    <property type="entry name" value="Ferric-chelate_Red/DefProt"/>
</dbReference>
<feature type="compositionally biased region" description="Low complexity" evidence="9">
    <location>
        <begin position="175"/>
        <end position="254"/>
    </location>
</feature>
<comment type="caution">
    <text evidence="12">The sequence shown here is derived from an EMBL/GenBank/DDBJ whole genome shotgun (WGS) entry which is preliminary data.</text>
</comment>
<keyword evidence="10" id="KW-0472">Membrane</keyword>
<keyword evidence="5" id="KW-0399">Innate immunity</keyword>
<dbReference type="EMBL" id="VHII01000009">
    <property type="protein sequence ID" value="KAF1385785.1"/>
    <property type="molecule type" value="Genomic_DNA"/>
</dbReference>
<name>A0A6A5F605_PERFL</name>
<evidence type="ECO:0000256" key="3">
    <source>
        <dbReference type="ARBA" id="ARBA00022525"/>
    </source>
</evidence>
<dbReference type="PROSITE" id="PS51019">
    <property type="entry name" value="REELIN"/>
    <property type="match status" value="1"/>
</dbReference>
<keyword evidence="10" id="KW-1133">Transmembrane helix</keyword>
<dbReference type="InterPro" id="IPR042307">
    <property type="entry name" value="Reeler_sf"/>
</dbReference>
<evidence type="ECO:0000256" key="8">
    <source>
        <dbReference type="ARBA" id="ARBA00023022"/>
    </source>
</evidence>
<comment type="similarity">
    <text evidence="2">Belongs to the insect defense protein family.</text>
</comment>
<evidence type="ECO:0000256" key="2">
    <source>
        <dbReference type="ARBA" id="ARBA00008501"/>
    </source>
</evidence>
<dbReference type="GO" id="GO:0005576">
    <property type="term" value="C:extracellular region"/>
    <property type="evidence" value="ECO:0007669"/>
    <property type="project" value="UniProtKB-SubCell"/>
</dbReference>
<evidence type="ECO:0000256" key="5">
    <source>
        <dbReference type="ARBA" id="ARBA00022588"/>
    </source>
</evidence>
<keyword evidence="8" id="KW-0044">Antibiotic</keyword>
<evidence type="ECO:0000256" key="10">
    <source>
        <dbReference type="SAM" id="Phobius"/>
    </source>
</evidence>
<dbReference type="AlphaFoldDB" id="A0A6A5F605"/>
<feature type="transmembrane region" description="Helical" evidence="10">
    <location>
        <begin position="311"/>
        <end position="334"/>
    </location>
</feature>
<evidence type="ECO:0000313" key="13">
    <source>
        <dbReference type="Proteomes" id="UP000465112"/>
    </source>
</evidence>
<keyword evidence="3" id="KW-0964">Secreted</keyword>
<organism evidence="12 13">
    <name type="scientific">Perca fluviatilis</name>
    <name type="common">European perch</name>
    <dbReference type="NCBI Taxonomy" id="8168"/>
    <lineage>
        <taxon>Eukaryota</taxon>
        <taxon>Metazoa</taxon>
        <taxon>Chordata</taxon>
        <taxon>Craniata</taxon>
        <taxon>Vertebrata</taxon>
        <taxon>Euteleostomi</taxon>
        <taxon>Actinopterygii</taxon>
        <taxon>Neopterygii</taxon>
        <taxon>Teleostei</taxon>
        <taxon>Neoteleostei</taxon>
        <taxon>Acanthomorphata</taxon>
        <taxon>Eupercaria</taxon>
        <taxon>Perciformes</taxon>
        <taxon>Percoidei</taxon>
        <taxon>Percidae</taxon>
        <taxon>Percinae</taxon>
        <taxon>Perca</taxon>
    </lineage>
</organism>
<evidence type="ECO:0000256" key="4">
    <source>
        <dbReference type="ARBA" id="ARBA00022529"/>
    </source>
</evidence>
<feature type="transmembrane region" description="Helical" evidence="10">
    <location>
        <begin position="467"/>
        <end position="492"/>
    </location>
</feature>
<feature type="transmembrane region" description="Helical" evidence="10">
    <location>
        <begin position="410"/>
        <end position="431"/>
    </location>
</feature>
<dbReference type="GO" id="GO:0016020">
    <property type="term" value="C:membrane"/>
    <property type="evidence" value="ECO:0007669"/>
    <property type="project" value="TreeGrafter"/>
</dbReference>
<dbReference type="Proteomes" id="UP000465112">
    <property type="component" value="Chromosome 9"/>
</dbReference>
<dbReference type="OrthoDB" id="6418377at2759"/>
<dbReference type="Gene3D" id="2.60.40.4060">
    <property type="entry name" value="Reeler domain"/>
    <property type="match status" value="1"/>
</dbReference>
<dbReference type="PANTHER" id="PTHR45828">
    <property type="entry name" value="CYTOCHROME B561/FERRIC REDUCTASE TRANSMEMBRANE"/>
    <property type="match status" value="1"/>
</dbReference>